<dbReference type="CDD" id="cd00009">
    <property type="entry name" value="AAA"/>
    <property type="match status" value="1"/>
</dbReference>
<evidence type="ECO:0000256" key="2">
    <source>
        <dbReference type="ARBA" id="ARBA00008675"/>
    </source>
</evidence>
<organism evidence="13 14">
    <name type="scientific">Limnospira indica PCC 8005</name>
    <dbReference type="NCBI Taxonomy" id="376219"/>
    <lineage>
        <taxon>Bacteria</taxon>
        <taxon>Bacillati</taxon>
        <taxon>Cyanobacteriota</taxon>
        <taxon>Cyanophyceae</taxon>
        <taxon>Oscillatoriophycideae</taxon>
        <taxon>Oscillatoriales</taxon>
        <taxon>Sirenicapillariaceae</taxon>
        <taxon>Limnospira</taxon>
    </lineage>
</organism>
<comment type="subunit">
    <text evidence="9">Homohexamer. The oligomerization is ATP-dependent.</text>
</comment>
<reference evidence="13 14" key="1">
    <citation type="submission" date="2014-02" db="EMBL/GenBank/DDBJ databases">
        <authorList>
            <person name="Genoscope - CEA"/>
        </authorList>
    </citation>
    <scope>NUCLEOTIDE SEQUENCE [LARGE SCALE GENOMIC DNA]</scope>
    <source>
        <strain evidence="13 14">PCC 8005</strain>
    </source>
</reference>
<dbReference type="GO" id="GO:0008233">
    <property type="term" value="F:peptidase activity"/>
    <property type="evidence" value="ECO:0007669"/>
    <property type="project" value="UniProtKB-KW"/>
</dbReference>
<keyword evidence="13" id="KW-0378">Hydrolase</keyword>
<dbReference type="SUPFAM" id="SSF81923">
    <property type="entry name" value="Double Clp-N motif"/>
    <property type="match status" value="1"/>
</dbReference>
<comment type="similarity">
    <text evidence="2 11">Belongs to the ClpA/ClpB family.</text>
</comment>
<evidence type="ECO:0000256" key="1">
    <source>
        <dbReference type="ARBA" id="ARBA00004496"/>
    </source>
</evidence>
<dbReference type="Pfam" id="PF00004">
    <property type="entry name" value="AAA"/>
    <property type="match status" value="1"/>
</dbReference>
<dbReference type="Gene3D" id="4.10.860.10">
    <property type="entry name" value="UVR domain"/>
    <property type="match status" value="1"/>
</dbReference>
<dbReference type="EMBL" id="FO818640">
    <property type="protein sequence ID" value="CDM93898.1"/>
    <property type="molecule type" value="Genomic_DNA"/>
</dbReference>
<dbReference type="SMART" id="SM01086">
    <property type="entry name" value="ClpB_D2-small"/>
    <property type="match status" value="1"/>
</dbReference>
<dbReference type="GO" id="GO:0006508">
    <property type="term" value="P:proteolysis"/>
    <property type="evidence" value="ECO:0007669"/>
    <property type="project" value="UniProtKB-KW"/>
</dbReference>
<dbReference type="InterPro" id="IPR041546">
    <property type="entry name" value="ClpA/ClpB_AAA_lid"/>
</dbReference>
<dbReference type="SMART" id="SM00382">
    <property type="entry name" value="AAA"/>
    <property type="match status" value="2"/>
</dbReference>
<dbReference type="InterPro" id="IPR003959">
    <property type="entry name" value="ATPase_AAA_core"/>
</dbReference>
<dbReference type="InterPro" id="IPR003593">
    <property type="entry name" value="AAA+_ATPase"/>
</dbReference>
<dbReference type="SUPFAM" id="SSF52540">
    <property type="entry name" value="P-loop containing nucleoside triphosphate hydrolases"/>
    <property type="match status" value="2"/>
</dbReference>
<dbReference type="InterPro" id="IPR036628">
    <property type="entry name" value="Clp_N_dom_sf"/>
</dbReference>
<keyword evidence="7" id="KW-0175">Coiled coil</keyword>
<keyword evidence="4 11" id="KW-0547">Nucleotide-binding</keyword>
<keyword evidence="14" id="KW-1185">Reference proteome</keyword>
<dbReference type="InterPro" id="IPR027417">
    <property type="entry name" value="P-loop_NTPase"/>
</dbReference>
<feature type="domain" description="Clp R" evidence="12">
    <location>
        <begin position="2"/>
        <end position="144"/>
    </location>
</feature>
<evidence type="ECO:0000256" key="7">
    <source>
        <dbReference type="ARBA" id="ARBA00023054"/>
    </source>
</evidence>
<keyword evidence="8 11" id="KW-0143">Chaperone</keyword>
<sequence>MFEYFSDQAIKAVMLSQEEARRLGHNFVGTEQLLLGIIGEGTSIAAKVLSDQNLNLDNTRREIESIIGRGSGFMPPEIPFTPRAKRVFESAMKEARQLGNNYIAPEHILLGLLQDEEGVAAKVLENFGIERRQLRTELIKNLGEEVPASAGGNSRSQSRKTATLDEFSTNLTQLAAQGKLDPIVGRDREIERVIQILGRRTKNNPVLIGEPGVGKTAIAEGLAQRIINGNVPELLENRQVVSLEMGTLVAGTRFRGEFEERLKKIVQEIKANGNIILLIDEIHTLVGAGAIEGTMDAANMLKPALARGELQCIGATTLDEYRKYIERDAALERRFQPVMVGEPSVEETIEILFGLRSAYEQHHRLTISDEAVLAAAKLSHRYISDRFLPDKAIDLIDEAGSRVRVMHSKLPPEVRDLKVELSDIVKQKDVAVQVQDFDKAGELRDRELKCKDQIEAASQVETSIKTNLIVTEEDIADVLSAWTGIPVTKMTESESYKLMHMEDTLHQRLIGQHEAVSAVSRAIRRARVGLKNPNRPIASFIFSGPTGVGKTELTKALAYYFFGSMEAMIRLDMSEFMERHTVSKLIGSPPGFVGYDEGGQLTEAVRRRPYTVILFDEIEKAHPDVFNMLLQILEDGRLTDAKGRTVSFKNTLIIMTSNIGSKVIEKGGGGLGFEFEQSQEEAQYTRIRNLVNEELKQYFRPEFINRLDEIIVFRKLTKDEVKQIADILLEEVFARLRDKEIVLEVSDRFKDHIVEVGYDPNYGARPLRRAIMNLLEDVLAETMLSGALKPGDQALVDLDDDGQVKVLTGEERLRRLPEYATTNG</sequence>
<dbReference type="AlphaFoldDB" id="A0A9P1KD54"/>
<protein>
    <submittedName>
        <fullName evidence="13">ATP-dependent Clp protease ATP-binding subunit clpA homolog</fullName>
    </submittedName>
</protein>
<evidence type="ECO:0000313" key="13">
    <source>
        <dbReference type="EMBL" id="CDM93898.1"/>
    </source>
</evidence>
<dbReference type="InterPro" id="IPR019489">
    <property type="entry name" value="Clp_ATPase_C"/>
</dbReference>
<dbReference type="FunFam" id="3.40.50.300:FF:000025">
    <property type="entry name" value="ATP-dependent Clp protease subunit"/>
    <property type="match status" value="1"/>
</dbReference>
<keyword evidence="13" id="KW-0645">Protease</keyword>
<dbReference type="Gene3D" id="3.40.50.300">
    <property type="entry name" value="P-loop containing nucleotide triphosphate hydrolases"/>
    <property type="match status" value="2"/>
</dbReference>
<dbReference type="Pfam" id="PF17871">
    <property type="entry name" value="AAA_lid_9"/>
    <property type="match status" value="1"/>
</dbReference>
<dbReference type="InterPro" id="IPR018368">
    <property type="entry name" value="ClpA/B_CS1"/>
</dbReference>
<name>A0A9P1KD54_9CYAN</name>
<dbReference type="Gene3D" id="1.10.1780.10">
    <property type="entry name" value="Clp, N-terminal domain"/>
    <property type="match status" value="1"/>
</dbReference>
<dbReference type="PRINTS" id="PR00300">
    <property type="entry name" value="CLPPROTEASEA"/>
</dbReference>
<dbReference type="InterPro" id="IPR050130">
    <property type="entry name" value="ClpA_ClpB"/>
</dbReference>
<dbReference type="PROSITE" id="PS00871">
    <property type="entry name" value="CLPAB_2"/>
    <property type="match status" value="1"/>
</dbReference>
<evidence type="ECO:0000256" key="6">
    <source>
        <dbReference type="ARBA" id="ARBA00023016"/>
    </source>
</evidence>
<evidence type="ECO:0000259" key="12">
    <source>
        <dbReference type="PROSITE" id="PS51903"/>
    </source>
</evidence>
<evidence type="ECO:0000256" key="10">
    <source>
        <dbReference type="PROSITE-ProRule" id="PRU01251"/>
    </source>
</evidence>
<keyword evidence="5 11" id="KW-0067">ATP-binding</keyword>
<evidence type="ECO:0000256" key="3">
    <source>
        <dbReference type="ARBA" id="ARBA00022737"/>
    </source>
</evidence>
<dbReference type="InterPro" id="IPR004176">
    <property type="entry name" value="Clp_R_N"/>
</dbReference>
<dbReference type="GO" id="GO:0016887">
    <property type="term" value="F:ATP hydrolysis activity"/>
    <property type="evidence" value="ECO:0007669"/>
    <property type="project" value="InterPro"/>
</dbReference>
<dbReference type="Gene3D" id="1.10.8.60">
    <property type="match status" value="2"/>
</dbReference>
<dbReference type="InterPro" id="IPR001270">
    <property type="entry name" value="ClpA/B"/>
</dbReference>
<dbReference type="Pfam" id="PF07724">
    <property type="entry name" value="AAA_2"/>
    <property type="match status" value="1"/>
</dbReference>
<dbReference type="PANTHER" id="PTHR11638">
    <property type="entry name" value="ATP-DEPENDENT CLP PROTEASE"/>
    <property type="match status" value="1"/>
</dbReference>
<dbReference type="FunFam" id="1.10.1780.10:FF:000004">
    <property type="entry name" value="ATP-dependent Clp protease ATP-binding subunit ClpC"/>
    <property type="match status" value="1"/>
</dbReference>
<dbReference type="Proteomes" id="UP000032946">
    <property type="component" value="Chromosome"/>
</dbReference>
<dbReference type="FunFam" id="1.10.8.60:FF:000017">
    <property type="entry name" value="ATP-dependent chaperone ClpB"/>
    <property type="match status" value="1"/>
</dbReference>
<dbReference type="PANTHER" id="PTHR11638:SF155">
    <property type="entry name" value="CHAPERONE PROTEIN CLPC1, CHLOROPLASTIC-LIKE"/>
    <property type="match status" value="1"/>
</dbReference>
<dbReference type="PROSITE" id="PS51903">
    <property type="entry name" value="CLP_R"/>
    <property type="match status" value="1"/>
</dbReference>
<evidence type="ECO:0000256" key="8">
    <source>
        <dbReference type="ARBA" id="ARBA00023186"/>
    </source>
</evidence>
<accession>A0A9P1KD54</accession>
<gene>
    <name evidence="13" type="primary">clpC</name>
    <name evidence="13" type="ORF">ARTHRO_11572</name>
</gene>
<dbReference type="FunFam" id="3.40.50.300:FF:000010">
    <property type="entry name" value="Chaperone clpB 1, putative"/>
    <property type="match status" value="1"/>
</dbReference>
<dbReference type="RefSeq" id="WP_048894975.1">
    <property type="nucleotide sequence ID" value="NZ_FO818640.1"/>
</dbReference>
<evidence type="ECO:0000313" key="14">
    <source>
        <dbReference type="Proteomes" id="UP000032946"/>
    </source>
</evidence>
<evidence type="ECO:0000256" key="9">
    <source>
        <dbReference type="ARBA" id="ARBA00026057"/>
    </source>
</evidence>
<dbReference type="Pfam" id="PF02861">
    <property type="entry name" value="Clp_N"/>
    <property type="match status" value="1"/>
</dbReference>
<dbReference type="Pfam" id="PF10431">
    <property type="entry name" value="ClpB_D2-small"/>
    <property type="match status" value="1"/>
</dbReference>
<keyword evidence="3 10" id="KW-0677">Repeat</keyword>
<evidence type="ECO:0000256" key="4">
    <source>
        <dbReference type="ARBA" id="ARBA00022741"/>
    </source>
</evidence>
<dbReference type="GO" id="GO:0005524">
    <property type="term" value="F:ATP binding"/>
    <property type="evidence" value="ECO:0007669"/>
    <property type="project" value="UniProtKB-KW"/>
</dbReference>
<dbReference type="PROSITE" id="PS00870">
    <property type="entry name" value="CLPAB_1"/>
    <property type="match status" value="1"/>
</dbReference>
<dbReference type="GO" id="GO:0005737">
    <property type="term" value="C:cytoplasm"/>
    <property type="evidence" value="ECO:0007669"/>
    <property type="project" value="UniProtKB-SubCell"/>
</dbReference>
<dbReference type="GO" id="GO:0034605">
    <property type="term" value="P:cellular response to heat"/>
    <property type="evidence" value="ECO:0007669"/>
    <property type="project" value="TreeGrafter"/>
</dbReference>
<comment type="subcellular location">
    <subcellularLocation>
        <location evidence="1">Cytoplasm</location>
    </subcellularLocation>
</comment>
<evidence type="ECO:0000256" key="5">
    <source>
        <dbReference type="ARBA" id="ARBA00022840"/>
    </source>
</evidence>
<proteinExistence type="inferred from homology"/>
<dbReference type="CDD" id="cd19499">
    <property type="entry name" value="RecA-like_ClpB_Hsp104-like"/>
    <property type="match status" value="1"/>
</dbReference>
<evidence type="ECO:0000256" key="11">
    <source>
        <dbReference type="RuleBase" id="RU004432"/>
    </source>
</evidence>
<dbReference type="InterPro" id="IPR028299">
    <property type="entry name" value="ClpA/B_CS2"/>
</dbReference>
<keyword evidence="6" id="KW-0346">Stress response</keyword>